<dbReference type="InterPro" id="IPR016024">
    <property type="entry name" value="ARM-type_fold"/>
</dbReference>
<evidence type="ECO:0000259" key="1">
    <source>
        <dbReference type="Pfam" id="PF01467"/>
    </source>
</evidence>
<keyword evidence="3" id="KW-1185">Reference proteome</keyword>
<dbReference type="Gene3D" id="3.40.50.620">
    <property type="entry name" value="HUPs"/>
    <property type="match status" value="1"/>
</dbReference>
<dbReference type="OrthoDB" id="1703792at2"/>
<dbReference type="InterPro" id="IPR003607">
    <property type="entry name" value="HD/PDEase_dom"/>
</dbReference>
<dbReference type="RefSeq" id="WP_107195824.1">
    <property type="nucleotide sequence ID" value="NZ_CP029462.1"/>
</dbReference>
<dbReference type="InterPro" id="IPR004821">
    <property type="entry name" value="Cyt_trans-like"/>
</dbReference>
<evidence type="ECO:0000313" key="3">
    <source>
        <dbReference type="Proteomes" id="UP000254337"/>
    </source>
</evidence>
<dbReference type="SUPFAM" id="SSF109604">
    <property type="entry name" value="HD-domain/PDEase-like"/>
    <property type="match status" value="1"/>
</dbReference>
<name>A0A346AYF5_9FIRM</name>
<sequence>MEEKKLDLKTFLYKALSDSAFLKAAGMKPGDGPAFMKANGVMKLAGELEGCRDSRGRYVSAKVLEAAWRYISCLAEEPEGGWLAHCYCAVLERLFPITAAQWEGWDGKPVAHSGDGEFRLGRLVLMQLLHGLYQYERAVLPFDPTVDFDFLDDEEIMKQGYTREYLHMIKMLEDQYIYEFMRIGSEISPFNTLGHIAGVHYVALHAARQLAFLGEPVDLALISGAALCHDLGKYGCKKNEEKRVPYLHYYYTDACCRRVGLSGIGHIAANHSVWDLELENLSVESLLLIYADFRVKSSRDAQGREVVHFYTLKEAFDVILGKLDNVDEAKRHRYQKVYAKLADFESFMREKGVVELPADLSRDHVQPDVPEPREMVLLAEGEVVEQLKYAAIAHNIRLMSIFRDDSDFGNLIEAARSEQLWKNVRTYIGIFEEYSTYMTEHQKVMTLKFLYELLSHKEGDIRFQSAALMGRIVANFNEKYTKELPEGVSLPHKVVTSLSLFDQYLDMIIYPEMRFTEQHKLWIGYCLSSFVEAVLDSCPAKDRGDYIRVMAKYFERRNYPEERYIMLLKVLDDMKRSDIPEEFMTAVRPFIETALQSSSQNLRVAALNTKRCLYDGYTEEQYYDDLLSVMNLPADKKAFSEHEGSLFLIDLKMGTHWGIKVANIELMMRYMDDTCDKGDVMHLGMHLTNLLKISESIFVRQAAGESLLRIAANMTYSQRNELAVELFNGLEIGDPQISKYVPEFLGRMILKLPPQEFDEFINTISSQILTVNIQLASSIVNTVGVILENFSEFAEEFGDDGDVNERRQRRLLYIMIKAYAHYDDELSRDAFRDIGKFIFHSPVMAMEQKDFLFLHCYKKLLVLLDENPEGVLDFYSNAAVLNHIYRYIGHHEFQNGAFSFPPARKACFYPGTFDPFSLGHKAVACKIRDLGFDVYLALDEFSWSKHTQPRLMRRKIMNMSVADEEDMYPFPDDIPVNIANPKDVARLKAIFAKKDLYIAVGTDVIENASAYKAAPTKDSIHTVNHIAFARETRENEGRDHDDGGHGITGKVVYLTLDKFYEDISSTKIRENIDLNRDISNLIDAVAQNFIYDNNMYLREPAYKHVLEARELGIGAFKPRGAESLWPICNKLWNKGYNMDILDKYIERETVRTLYVDDARQERTMIAYAAAHRIGTRDLLKEIGDSQLASHIRNAAGGSIACIGFFYADDTSTIDNVAQITITEILTELISRDFAYAVYRPVDEAGYDAEIIDALELQGFVNIAPEGSEHPLYVVDMKSPIVLFKDVETVIKNPFNKNPLVREALHEAHNNLLAVLKLIYPGKLLLSFNMSSFHNKIINKVAEINGVSTVEDKKKRRGPYMSVPFGKALSNVLVPNTVTKSLHIGKYFDRYVKEFTLAESHHYSPVENQVRTIKSFDRPVILIDDLLHKGHRMRMLTPYLDKCDIEVKEVLVGVMTGQAMDMMVEKNMKAESAYFLPTLEVWLNEKDCYPYIGGDSIDNAHNYSGYDSNPAINLILPYVNPEFVSRGDFLAHYWYSLTCLQNAAHIMRVLQDVYQETYERRLTLKRLGEVFTYPRIPDIDVGVKFDENMDPTRFIENDIERLLRMQWKEGSMEEDLMRSAAGREGR</sequence>
<evidence type="ECO:0000313" key="2">
    <source>
        <dbReference type="EMBL" id="AXL20898.1"/>
    </source>
</evidence>
<organism evidence="2 3">
    <name type="scientific">Megasphaera stantonii</name>
    <dbReference type="NCBI Taxonomy" id="2144175"/>
    <lineage>
        <taxon>Bacteria</taxon>
        <taxon>Bacillati</taxon>
        <taxon>Bacillota</taxon>
        <taxon>Negativicutes</taxon>
        <taxon>Veillonellales</taxon>
        <taxon>Veillonellaceae</taxon>
        <taxon>Megasphaera</taxon>
    </lineage>
</organism>
<dbReference type="Proteomes" id="UP000254337">
    <property type="component" value="Chromosome"/>
</dbReference>
<dbReference type="SUPFAM" id="SSF52374">
    <property type="entry name" value="Nucleotidylyl transferase"/>
    <property type="match status" value="1"/>
</dbReference>
<protein>
    <submittedName>
        <fullName evidence="2">Phosphohydrolase</fullName>
    </submittedName>
</protein>
<dbReference type="GO" id="GO:0016787">
    <property type="term" value="F:hydrolase activity"/>
    <property type="evidence" value="ECO:0007669"/>
    <property type="project" value="UniProtKB-KW"/>
</dbReference>
<reference evidence="2 3" key="1">
    <citation type="submission" date="2018-05" db="EMBL/GenBank/DDBJ databases">
        <title>Complete genome sequence of Megasphaera sp. AJH120T, isolated from the ceca of a chicken.</title>
        <authorList>
            <person name="Maki J."/>
            <person name="Looft T."/>
        </authorList>
    </citation>
    <scope>NUCLEOTIDE SEQUENCE [LARGE SCALE GENOMIC DNA]</scope>
    <source>
        <strain evidence="2 3">AJH120</strain>
    </source>
</reference>
<dbReference type="EMBL" id="CP029462">
    <property type="protein sequence ID" value="AXL20898.1"/>
    <property type="molecule type" value="Genomic_DNA"/>
</dbReference>
<feature type="domain" description="Cytidyltransferase-like" evidence="1">
    <location>
        <begin position="908"/>
        <end position="1071"/>
    </location>
</feature>
<dbReference type="SUPFAM" id="SSF48371">
    <property type="entry name" value="ARM repeat"/>
    <property type="match status" value="1"/>
</dbReference>
<dbReference type="Pfam" id="PF01467">
    <property type="entry name" value="CTP_transf_like"/>
    <property type="match status" value="1"/>
</dbReference>
<accession>A0A346AYF5</accession>
<keyword evidence="2" id="KW-0378">Hydrolase</keyword>
<dbReference type="CDD" id="cd00077">
    <property type="entry name" value="HDc"/>
    <property type="match status" value="1"/>
</dbReference>
<dbReference type="InterPro" id="IPR014729">
    <property type="entry name" value="Rossmann-like_a/b/a_fold"/>
</dbReference>
<gene>
    <name evidence="2" type="ORF">DKB62_04570</name>
</gene>
<dbReference type="KEGG" id="meg:DKB62_04570"/>
<proteinExistence type="predicted"/>